<dbReference type="SMART" id="SM00020">
    <property type="entry name" value="Tryp_SPc"/>
    <property type="match status" value="1"/>
</dbReference>
<dbReference type="SUPFAM" id="SSF50494">
    <property type="entry name" value="Trypsin-like serine proteases"/>
    <property type="match status" value="2"/>
</dbReference>
<evidence type="ECO:0000256" key="1">
    <source>
        <dbReference type="ARBA" id="ARBA00023157"/>
    </source>
</evidence>
<comment type="similarity">
    <text evidence="2">Belongs to the peptidase S1 family. CLIP subfamily.</text>
</comment>
<evidence type="ECO:0000313" key="5">
    <source>
        <dbReference type="Proteomes" id="UP000677054"/>
    </source>
</evidence>
<dbReference type="Proteomes" id="UP000677054">
    <property type="component" value="Unassembled WGS sequence"/>
</dbReference>
<dbReference type="InterPro" id="IPR001314">
    <property type="entry name" value="Peptidase_S1A"/>
</dbReference>
<dbReference type="Gene3D" id="2.40.10.10">
    <property type="entry name" value="Trypsin-like serine proteases"/>
    <property type="match status" value="4"/>
</dbReference>
<feature type="domain" description="Peptidase S1" evidence="3">
    <location>
        <begin position="186"/>
        <end position="401"/>
    </location>
</feature>
<dbReference type="InterPro" id="IPR051487">
    <property type="entry name" value="Ser/Thr_Proteases_Immune/Dev"/>
</dbReference>
<dbReference type="PROSITE" id="PS50240">
    <property type="entry name" value="TRYPSIN_DOM"/>
    <property type="match status" value="1"/>
</dbReference>
<dbReference type="GO" id="GO:0004252">
    <property type="term" value="F:serine-type endopeptidase activity"/>
    <property type="evidence" value="ECO:0007669"/>
    <property type="project" value="InterPro"/>
</dbReference>
<keyword evidence="5" id="KW-1185">Reference proteome</keyword>
<protein>
    <recommendedName>
        <fullName evidence="3">Peptidase S1 domain-containing protein</fullName>
    </recommendedName>
</protein>
<dbReference type="GO" id="GO:0006508">
    <property type="term" value="P:proteolysis"/>
    <property type="evidence" value="ECO:0007669"/>
    <property type="project" value="InterPro"/>
</dbReference>
<dbReference type="OrthoDB" id="6420457at2759"/>
<gene>
    <name evidence="4" type="ORF">DSTB1V02_LOCUS13824</name>
</gene>
<dbReference type="InterPro" id="IPR001254">
    <property type="entry name" value="Trypsin_dom"/>
</dbReference>
<dbReference type="EMBL" id="LR907242">
    <property type="protein sequence ID" value="CAD7254078.1"/>
    <property type="molecule type" value="Genomic_DNA"/>
</dbReference>
<evidence type="ECO:0000259" key="3">
    <source>
        <dbReference type="PROSITE" id="PS50240"/>
    </source>
</evidence>
<organism evidence="4">
    <name type="scientific">Darwinula stevensoni</name>
    <dbReference type="NCBI Taxonomy" id="69355"/>
    <lineage>
        <taxon>Eukaryota</taxon>
        <taxon>Metazoa</taxon>
        <taxon>Ecdysozoa</taxon>
        <taxon>Arthropoda</taxon>
        <taxon>Crustacea</taxon>
        <taxon>Oligostraca</taxon>
        <taxon>Ostracoda</taxon>
        <taxon>Podocopa</taxon>
        <taxon>Podocopida</taxon>
        <taxon>Darwinulocopina</taxon>
        <taxon>Darwinuloidea</taxon>
        <taxon>Darwinulidae</taxon>
        <taxon>Darwinula</taxon>
    </lineage>
</organism>
<dbReference type="InterPro" id="IPR009003">
    <property type="entry name" value="Peptidase_S1_PA"/>
</dbReference>
<sequence>MDPLLSSLVAVHLKKLLKEAMLAAFKMKAMHFRASLDTYARNIMNCRDRNSEDVRKMENGPDPPRFVSQYAERSQVKFNYPQEEIHLKLENGHGKRPYDIKIGDVVSHIILHRDFNVHNNYDSDIALLKLGKAAVLTAGVQLVCLPNRFDLSEANLDSGVPGWVAGWGYNGSDELAAVLTEVQLPVISNRECVRDTVHFTGDPGITRTLTSNMFCAGLYAISLQVSHIILHRDFNVHNNYDSDIALLKLGRPAVLTARVQLVCLPNRFDLSEANLDSGVPGWVAGWGHDGSDELAAVLTEVQLPVISNRKCVRDTRNYTGDPGVTRTLTSNMFCAGFSADTPIEDFRTVCPGDSGSPMVFFSNTSQDSHWTMEGIVSHFFQKGACSMRRPGQYGIFTKVNR</sequence>
<dbReference type="InterPro" id="IPR033116">
    <property type="entry name" value="TRYPSIN_SER"/>
</dbReference>
<dbReference type="InterPro" id="IPR043504">
    <property type="entry name" value="Peptidase_S1_PA_chymotrypsin"/>
</dbReference>
<evidence type="ECO:0000313" key="4">
    <source>
        <dbReference type="EMBL" id="CAD7254078.1"/>
    </source>
</evidence>
<reference evidence="4" key="1">
    <citation type="submission" date="2020-11" db="EMBL/GenBank/DDBJ databases">
        <authorList>
            <person name="Tran Van P."/>
        </authorList>
    </citation>
    <scope>NUCLEOTIDE SEQUENCE</scope>
</reference>
<proteinExistence type="inferred from homology"/>
<dbReference type="AlphaFoldDB" id="A0A7R9FTK8"/>
<dbReference type="PANTHER" id="PTHR24256">
    <property type="entry name" value="TRYPTASE-RELATED"/>
    <property type="match status" value="1"/>
</dbReference>
<accession>A0A7R9FTK8</accession>
<name>A0A7R9FTK8_9CRUS</name>
<keyword evidence="1" id="KW-1015">Disulfide bond</keyword>
<dbReference type="Pfam" id="PF00089">
    <property type="entry name" value="Trypsin"/>
    <property type="match status" value="2"/>
</dbReference>
<dbReference type="PROSITE" id="PS00135">
    <property type="entry name" value="TRYPSIN_SER"/>
    <property type="match status" value="1"/>
</dbReference>
<evidence type="ECO:0000256" key="2">
    <source>
        <dbReference type="ARBA" id="ARBA00024195"/>
    </source>
</evidence>
<dbReference type="EMBL" id="CAJPEV010007725">
    <property type="protein sequence ID" value="CAG0904908.1"/>
    <property type="molecule type" value="Genomic_DNA"/>
</dbReference>
<dbReference type="CDD" id="cd00190">
    <property type="entry name" value="Tryp_SPc"/>
    <property type="match status" value="1"/>
</dbReference>
<dbReference type="PRINTS" id="PR00722">
    <property type="entry name" value="CHYMOTRYPSIN"/>
</dbReference>